<keyword evidence="3" id="KW-1185">Reference proteome</keyword>
<name>A0A176W0C8_MARPO</name>
<protein>
    <recommendedName>
        <fullName evidence="4">GIY-YIG domain-containing protein</fullName>
    </recommendedName>
</protein>
<evidence type="ECO:0000313" key="2">
    <source>
        <dbReference type="EMBL" id="OAE26517.1"/>
    </source>
</evidence>
<dbReference type="AlphaFoldDB" id="A0A176W0C8"/>
<comment type="caution">
    <text evidence="2">The sequence shown here is derived from an EMBL/GenBank/DDBJ whole genome shotgun (WGS) entry which is preliminary data.</text>
</comment>
<dbReference type="CDD" id="cd10450">
    <property type="entry name" value="GIY-YIG_AtGrxS16_like"/>
    <property type="match status" value="1"/>
</dbReference>
<feature type="region of interest" description="Disordered" evidence="1">
    <location>
        <begin position="314"/>
        <end position="338"/>
    </location>
</feature>
<evidence type="ECO:0008006" key="4">
    <source>
        <dbReference type="Google" id="ProtNLM"/>
    </source>
</evidence>
<dbReference type="InterPro" id="IPR049578">
    <property type="entry name" value="CAXIP1-like_GIY-YIG_dom"/>
</dbReference>
<reference evidence="2" key="1">
    <citation type="submission" date="2016-03" db="EMBL/GenBank/DDBJ databases">
        <title>Mechanisms controlling the formation of the plant cell surface in tip-growing cells are functionally conserved among land plants.</title>
        <authorList>
            <person name="Honkanen S."/>
            <person name="Jones V.A."/>
            <person name="Morieri G."/>
            <person name="Champion C."/>
            <person name="Hetherington A.J."/>
            <person name="Kelly S."/>
            <person name="Saint-Marcoux D."/>
            <person name="Proust H."/>
            <person name="Prescott H."/>
            <person name="Dolan L."/>
        </authorList>
    </citation>
    <scope>NUCLEOTIDE SEQUENCE [LARGE SCALE GENOMIC DNA]</scope>
    <source>
        <tissue evidence="2">Whole gametophyte</tissue>
    </source>
</reference>
<proteinExistence type="predicted"/>
<gene>
    <name evidence="2" type="ORF">AXG93_1406s1090</name>
</gene>
<evidence type="ECO:0000256" key="1">
    <source>
        <dbReference type="SAM" id="MobiDB-lite"/>
    </source>
</evidence>
<sequence>MPSCQVGTAALESRARAPLVALRHFCHSSRTAATMARALQSLVLSTSSASSSFLLPRPSLFGDELRSKRSNVAFCQRQSPVGAAVASSAEPKWKQKLAAADEHAAATRQATALAQEEYFKKQAEQRRQQAGAGLVEKLDSMEYTPYLTEEGLIADITKPDIKASVYAIFDDAKTLQYVGVTRQVYQSMRLHFARFPSKCFYVKVQHLSRPSRALLEGIRDQWIADNGSPPPGNDNGEMQNRWENPLDCKVFMTDEEMRLLEEAAPGPPKAAVLKNVARRIEKTLMAAFEERKCTDKLRFEPKLKDRGLLDLKGVVIKPDSSVPTSTPKSKEAQAPSAA</sequence>
<evidence type="ECO:0000313" key="3">
    <source>
        <dbReference type="Proteomes" id="UP000077202"/>
    </source>
</evidence>
<dbReference type="EMBL" id="LVLJ01002166">
    <property type="protein sequence ID" value="OAE26517.1"/>
    <property type="molecule type" value="Genomic_DNA"/>
</dbReference>
<accession>A0A176W0C8</accession>
<dbReference type="Proteomes" id="UP000077202">
    <property type="component" value="Unassembled WGS sequence"/>
</dbReference>
<organism evidence="2 3">
    <name type="scientific">Marchantia polymorpha subsp. ruderalis</name>
    <dbReference type="NCBI Taxonomy" id="1480154"/>
    <lineage>
        <taxon>Eukaryota</taxon>
        <taxon>Viridiplantae</taxon>
        <taxon>Streptophyta</taxon>
        <taxon>Embryophyta</taxon>
        <taxon>Marchantiophyta</taxon>
        <taxon>Marchantiopsida</taxon>
        <taxon>Marchantiidae</taxon>
        <taxon>Marchantiales</taxon>
        <taxon>Marchantiaceae</taxon>
        <taxon>Marchantia</taxon>
    </lineage>
</organism>